<evidence type="ECO:0000256" key="1">
    <source>
        <dbReference type="SAM" id="MobiDB-lite"/>
    </source>
</evidence>
<name>A0A9W2ZPE5_BIOGL</name>
<evidence type="ECO:0000313" key="3">
    <source>
        <dbReference type="RefSeq" id="XP_055876911.1"/>
    </source>
</evidence>
<feature type="region of interest" description="Disordered" evidence="1">
    <location>
        <begin position="72"/>
        <end position="97"/>
    </location>
</feature>
<feature type="compositionally biased region" description="Polar residues" evidence="1">
    <location>
        <begin position="72"/>
        <end position="95"/>
    </location>
</feature>
<reference evidence="3" key="1">
    <citation type="submission" date="2025-08" db="UniProtKB">
        <authorList>
            <consortium name="RefSeq"/>
        </authorList>
    </citation>
    <scope>IDENTIFICATION</scope>
</reference>
<dbReference type="GeneID" id="106067364"/>
<dbReference type="RefSeq" id="XP_055876911.1">
    <property type="nucleotide sequence ID" value="XM_056020936.1"/>
</dbReference>
<feature type="compositionally biased region" description="Basic residues" evidence="1">
    <location>
        <begin position="1"/>
        <end position="12"/>
    </location>
</feature>
<accession>A0A9W2ZPE5</accession>
<dbReference type="OrthoDB" id="10337901at2759"/>
<evidence type="ECO:0000313" key="2">
    <source>
        <dbReference type="Proteomes" id="UP001165740"/>
    </source>
</evidence>
<protein>
    <submittedName>
        <fullName evidence="3">Uncharacterized protein LOC106067364</fullName>
    </submittedName>
</protein>
<dbReference type="AlphaFoldDB" id="A0A9W2ZPE5"/>
<sequence length="226" mass="25355">MDISKTKFKHAKSVTPRRPGFTDDGGTVNHMNRSLTRYKGTRTFAISSTYSLHSLGRSQSSRSFVAALNSENMSPPMSQKKTFTSSRNSGRNMKSTQRRFALKSAPVRSFFPHSGRMEQKMMFTDGLPNSLKSSSLGLPSSKQSRVQTRAISSGRTSSVSSTTTPRTATVGRYFDSHNGLSRLNSFKYSQFPHVTSDWDAPLLHIKQVILYHKDDFLSRMRPESLD</sequence>
<gene>
    <name evidence="3" type="primary">LOC106067364</name>
</gene>
<keyword evidence="2" id="KW-1185">Reference proteome</keyword>
<feature type="region of interest" description="Disordered" evidence="1">
    <location>
        <begin position="133"/>
        <end position="164"/>
    </location>
</feature>
<dbReference type="Proteomes" id="UP001165740">
    <property type="component" value="Chromosome 1"/>
</dbReference>
<organism evidence="2 3">
    <name type="scientific">Biomphalaria glabrata</name>
    <name type="common">Bloodfluke planorb</name>
    <name type="synonym">Freshwater snail</name>
    <dbReference type="NCBI Taxonomy" id="6526"/>
    <lineage>
        <taxon>Eukaryota</taxon>
        <taxon>Metazoa</taxon>
        <taxon>Spiralia</taxon>
        <taxon>Lophotrochozoa</taxon>
        <taxon>Mollusca</taxon>
        <taxon>Gastropoda</taxon>
        <taxon>Heterobranchia</taxon>
        <taxon>Euthyneura</taxon>
        <taxon>Panpulmonata</taxon>
        <taxon>Hygrophila</taxon>
        <taxon>Lymnaeoidea</taxon>
        <taxon>Planorbidae</taxon>
        <taxon>Biomphalaria</taxon>
    </lineage>
</organism>
<feature type="region of interest" description="Disordered" evidence="1">
    <location>
        <begin position="1"/>
        <end position="28"/>
    </location>
</feature>
<proteinExistence type="predicted"/>